<gene>
    <name evidence="1" type="ORF">DPMN_017940</name>
</gene>
<proteinExistence type="predicted"/>
<dbReference type="EMBL" id="JAIWYP010000001">
    <property type="protein sequence ID" value="KAH3893789.1"/>
    <property type="molecule type" value="Genomic_DNA"/>
</dbReference>
<sequence>MLKLTQEIKEKIKVAAFGGLKKNTQHDKTVTVCLQTDGKDKVPVRVLILPKIAAPIEKCGISCS</sequence>
<reference evidence="1" key="1">
    <citation type="journal article" date="2019" name="bioRxiv">
        <title>The Genome of the Zebra Mussel, Dreissena polymorpha: A Resource for Invasive Species Research.</title>
        <authorList>
            <person name="McCartney M.A."/>
            <person name="Auch B."/>
            <person name="Kono T."/>
            <person name="Mallez S."/>
            <person name="Zhang Y."/>
            <person name="Obille A."/>
            <person name="Becker A."/>
            <person name="Abrahante J.E."/>
            <person name="Garbe J."/>
            <person name="Badalamenti J.P."/>
            <person name="Herman A."/>
            <person name="Mangelson H."/>
            <person name="Liachko I."/>
            <person name="Sullivan S."/>
            <person name="Sone E.D."/>
            <person name="Koren S."/>
            <person name="Silverstein K.A.T."/>
            <person name="Beckman K.B."/>
            <person name="Gohl D.M."/>
        </authorList>
    </citation>
    <scope>NUCLEOTIDE SEQUENCE</scope>
    <source>
        <strain evidence="1">Duluth1</strain>
        <tissue evidence="1">Whole animal</tissue>
    </source>
</reference>
<keyword evidence="2" id="KW-1185">Reference proteome</keyword>
<organism evidence="1 2">
    <name type="scientific">Dreissena polymorpha</name>
    <name type="common">Zebra mussel</name>
    <name type="synonym">Mytilus polymorpha</name>
    <dbReference type="NCBI Taxonomy" id="45954"/>
    <lineage>
        <taxon>Eukaryota</taxon>
        <taxon>Metazoa</taxon>
        <taxon>Spiralia</taxon>
        <taxon>Lophotrochozoa</taxon>
        <taxon>Mollusca</taxon>
        <taxon>Bivalvia</taxon>
        <taxon>Autobranchia</taxon>
        <taxon>Heteroconchia</taxon>
        <taxon>Euheterodonta</taxon>
        <taxon>Imparidentia</taxon>
        <taxon>Neoheterodontei</taxon>
        <taxon>Myida</taxon>
        <taxon>Dreissenoidea</taxon>
        <taxon>Dreissenidae</taxon>
        <taxon>Dreissena</taxon>
    </lineage>
</organism>
<dbReference type="AlphaFoldDB" id="A0A9D4S5Y0"/>
<reference evidence="1" key="2">
    <citation type="submission" date="2020-11" db="EMBL/GenBank/DDBJ databases">
        <authorList>
            <person name="McCartney M.A."/>
            <person name="Auch B."/>
            <person name="Kono T."/>
            <person name="Mallez S."/>
            <person name="Becker A."/>
            <person name="Gohl D.M."/>
            <person name="Silverstein K.A.T."/>
            <person name="Koren S."/>
            <person name="Bechman K.B."/>
            <person name="Herman A."/>
            <person name="Abrahante J.E."/>
            <person name="Garbe J."/>
        </authorList>
    </citation>
    <scope>NUCLEOTIDE SEQUENCE</scope>
    <source>
        <strain evidence="1">Duluth1</strain>
        <tissue evidence="1">Whole animal</tissue>
    </source>
</reference>
<accession>A0A9D4S5Y0</accession>
<protein>
    <submittedName>
        <fullName evidence="1">Uncharacterized protein</fullName>
    </submittedName>
</protein>
<comment type="caution">
    <text evidence="1">The sequence shown here is derived from an EMBL/GenBank/DDBJ whole genome shotgun (WGS) entry which is preliminary data.</text>
</comment>
<evidence type="ECO:0000313" key="2">
    <source>
        <dbReference type="Proteomes" id="UP000828390"/>
    </source>
</evidence>
<dbReference type="Proteomes" id="UP000828390">
    <property type="component" value="Unassembled WGS sequence"/>
</dbReference>
<evidence type="ECO:0000313" key="1">
    <source>
        <dbReference type="EMBL" id="KAH3893789.1"/>
    </source>
</evidence>
<name>A0A9D4S5Y0_DREPO</name>